<evidence type="ECO:0000313" key="5">
    <source>
        <dbReference type="Proteomes" id="UP001432161"/>
    </source>
</evidence>
<keyword evidence="5" id="KW-1185">Reference proteome</keyword>
<dbReference type="EMBL" id="CP108330">
    <property type="protein sequence ID" value="WUR36258.1"/>
    <property type="molecule type" value="Genomic_DNA"/>
</dbReference>
<name>A0A1G7WS04_9ACTN</name>
<dbReference type="Proteomes" id="UP000198614">
    <property type="component" value="Unassembled WGS sequence"/>
</dbReference>
<dbReference type="AlphaFoldDB" id="A0A1G7WS04"/>
<evidence type="ECO:0000256" key="1">
    <source>
        <dbReference type="SAM" id="MobiDB-lite"/>
    </source>
</evidence>
<accession>A0A1G7WS04</accession>
<dbReference type="OrthoDB" id="4249699at2"/>
<reference evidence="2 4" key="1">
    <citation type="submission" date="2016-10" db="EMBL/GenBank/DDBJ databases">
        <authorList>
            <person name="de Groot N.N."/>
        </authorList>
    </citation>
    <scope>NUCLEOTIDE SEQUENCE [LARGE SCALE GENOMIC DNA]</scope>
    <source>
        <strain evidence="2 4">CGMCC 4.1859</strain>
    </source>
</reference>
<proteinExistence type="predicted"/>
<dbReference type="EMBL" id="FNAX01000028">
    <property type="protein sequence ID" value="SDG74747.1"/>
    <property type="molecule type" value="Genomic_DNA"/>
</dbReference>
<evidence type="ECO:0000313" key="4">
    <source>
        <dbReference type="Proteomes" id="UP000198614"/>
    </source>
</evidence>
<organism evidence="2 4">
    <name type="scientific">Streptomyces griseoaurantiacus</name>
    <dbReference type="NCBI Taxonomy" id="68213"/>
    <lineage>
        <taxon>Bacteria</taxon>
        <taxon>Bacillati</taxon>
        <taxon>Actinomycetota</taxon>
        <taxon>Actinomycetes</taxon>
        <taxon>Kitasatosporales</taxon>
        <taxon>Streptomycetaceae</taxon>
        <taxon>Streptomyces</taxon>
        <taxon>Streptomyces aurantiacus group</taxon>
    </lineage>
</organism>
<feature type="region of interest" description="Disordered" evidence="1">
    <location>
        <begin position="52"/>
        <end position="72"/>
    </location>
</feature>
<reference evidence="3" key="2">
    <citation type="submission" date="2022-10" db="EMBL/GenBank/DDBJ databases">
        <title>The complete genomes of actinobacterial strains from the NBC collection.</title>
        <authorList>
            <person name="Joergensen T.S."/>
            <person name="Alvarez Arevalo M."/>
            <person name="Sterndorff E.B."/>
            <person name="Faurdal D."/>
            <person name="Vuksanovic O."/>
            <person name="Mourched A.-S."/>
            <person name="Charusanti P."/>
            <person name="Shaw S."/>
            <person name="Blin K."/>
            <person name="Weber T."/>
        </authorList>
    </citation>
    <scope>NUCLEOTIDE SEQUENCE</scope>
    <source>
        <strain evidence="3">NBC_00489</strain>
    </source>
</reference>
<evidence type="ECO:0000313" key="3">
    <source>
        <dbReference type="EMBL" id="WUR36258.1"/>
    </source>
</evidence>
<evidence type="ECO:0000313" key="2">
    <source>
        <dbReference type="EMBL" id="SDG74747.1"/>
    </source>
</evidence>
<dbReference type="Proteomes" id="UP001432161">
    <property type="component" value="Chromosome"/>
</dbReference>
<feature type="compositionally biased region" description="Basic and acidic residues" evidence="1">
    <location>
        <begin position="52"/>
        <end position="65"/>
    </location>
</feature>
<gene>
    <name evidence="3" type="ORF">OHN36_03205</name>
    <name evidence="2" type="ORF">SAMN05216260_12834</name>
</gene>
<sequence length="72" mass="7783">MTDAQVRACAGRGDGTDCPNGETDVLVDGVRCEECRHHWELDQTEPARRLVLEEGLTRPHGDPREAGPGTAA</sequence>
<protein>
    <submittedName>
        <fullName evidence="2">Uncharacterized protein</fullName>
    </submittedName>
</protein>